<reference evidence="7 8" key="1">
    <citation type="journal article" date="2019" name="Int. J. Syst. Evol. Microbiol.">
        <title>The Global Catalogue of Microorganisms (GCM) 10K type strain sequencing project: providing services to taxonomists for standard genome sequencing and annotation.</title>
        <authorList>
            <consortium name="The Broad Institute Genomics Platform"/>
            <consortium name="The Broad Institute Genome Sequencing Center for Infectious Disease"/>
            <person name="Wu L."/>
            <person name="Ma J."/>
        </authorList>
    </citation>
    <scope>NUCLEOTIDE SEQUENCE [LARGE SCALE GENOMIC DNA]</scope>
    <source>
        <strain evidence="7 8">CGMCC 1.15824</strain>
    </source>
</reference>
<evidence type="ECO:0000256" key="2">
    <source>
        <dbReference type="ARBA" id="ARBA00022692"/>
    </source>
</evidence>
<dbReference type="RefSeq" id="WP_224830453.1">
    <property type="nucleotide sequence ID" value="NZ_JAIVEF010000076.1"/>
</dbReference>
<feature type="domain" description="Cation/H+ exchanger transmembrane" evidence="6">
    <location>
        <begin position="16"/>
        <end position="90"/>
    </location>
</feature>
<evidence type="ECO:0000313" key="8">
    <source>
        <dbReference type="Proteomes" id="UP001595925"/>
    </source>
</evidence>
<dbReference type="GO" id="GO:0016020">
    <property type="term" value="C:membrane"/>
    <property type="evidence" value="ECO:0007669"/>
    <property type="project" value="UniProtKB-SubCell"/>
</dbReference>
<dbReference type="InterPro" id="IPR006153">
    <property type="entry name" value="Cation/H_exchanger_TM"/>
</dbReference>
<dbReference type="Proteomes" id="UP001595925">
    <property type="component" value="Unassembled WGS sequence"/>
</dbReference>
<protein>
    <submittedName>
        <fullName evidence="7">Cation:proton antiporter</fullName>
    </submittedName>
</protein>
<keyword evidence="3 5" id="KW-1133">Transmembrane helix</keyword>
<sequence>MVSIEQHLITLLYLLALATVVGVLTERYPRIQNTTGLLLIGIAVSAVGSPIEVELTSELILLIVLPALVFNDAVNIDVRAFRDNFGSILSRSHRVRVSVCLESVCNTSKQTTS</sequence>
<keyword evidence="4 5" id="KW-0472">Membrane</keyword>
<dbReference type="Pfam" id="PF00999">
    <property type="entry name" value="Na_H_Exchanger"/>
    <property type="match status" value="1"/>
</dbReference>
<evidence type="ECO:0000256" key="5">
    <source>
        <dbReference type="SAM" id="Phobius"/>
    </source>
</evidence>
<evidence type="ECO:0000256" key="3">
    <source>
        <dbReference type="ARBA" id="ARBA00022989"/>
    </source>
</evidence>
<comment type="subcellular location">
    <subcellularLocation>
        <location evidence="1">Membrane</location>
        <topology evidence="1">Multi-pass membrane protein</topology>
    </subcellularLocation>
</comment>
<comment type="caution">
    <text evidence="7">The sequence shown here is derived from an EMBL/GenBank/DDBJ whole genome shotgun (WGS) entry which is preliminary data.</text>
</comment>
<evidence type="ECO:0000256" key="1">
    <source>
        <dbReference type="ARBA" id="ARBA00004141"/>
    </source>
</evidence>
<feature type="transmembrane region" description="Helical" evidence="5">
    <location>
        <begin position="6"/>
        <end position="24"/>
    </location>
</feature>
<organism evidence="7 8">
    <name type="scientific">Saliphagus infecundisoli</name>
    <dbReference type="NCBI Taxonomy" id="1849069"/>
    <lineage>
        <taxon>Archaea</taxon>
        <taxon>Methanobacteriati</taxon>
        <taxon>Methanobacteriota</taxon>
        <taxon>Stenosarchaea group</taxon>
        <taxon>Halobacteria</taxon>
        <taxon>Halobacteriales</taxon>
        <taxon>Natrialbaceae</taxon>
        <taxon>Saliphagus</taxon>
    </lineage>
</organism>
<proteinExistence type="predicted"/>
<keyword evidence="8" id="KW-1185">Reference proteome</keyword>
<evidence type="ECO:0000259" key="6">
    <source>
        <dbReference type="Pfam" id="PF00999"/>
    </source>
</evidence>
<name>A0ABD5QCP5_9EURY</name>
<gene>
    <name evidence="7" type="ORF">ACFPFO_07130</name>
</gene>
<keyword evidence="2 5" id="KW-0812">Transmembrane</keyword>
<dbReference type="EMBL" id="JBHSJG010000027">
    <property type="protein sequence ID" value="MFC4987536.1"/>
    <property type="molecule type" value="Genomic_DNA"/>
</dbReference>
<evidence type="ECO:0000313" key="7">
    <source>
        <dbReference type="EMBL" id="MFC4987536.1"/>
    </source>
</evidence>
<dbReference type="AlphaFoldDB" id="A0ABD5QCP5"/>
<evidence type="ECO:0000256" key="4">
    <source>
        <dbReference type="ARBA" id="ARBA00023136"/>
    </source>
</evidence>
<accession>A0ABD5QCP5</accession>